<protein>
    <submittedName>
        <fullName evidence="5">Cytochrome P450</fullName>
    </submittedName>
</protein>
<evidence type="ECO:0000256" key="1">
    <source>
        <dbReference type="ARBA" id="ARBA00010617"/>
    </source>
</evidence>
<reference evidence="5 6" key="1">
    <citation type="journal article" date="2018" name="Mol. Plant">
        <title>The genome of Artemisia annua provides insight into the evolution of Asteraceae family and artemisinin biosynthesis.</title>
        <authorList>
            <person name="Shen Q."/>
            <person name="Zhang L."/>
            <person name="Liao Z."/>
            <person name="Wang S."/>
            <person name="Yan T."/>
            <person name="Shi P."/>
            <person name="Liu M."/>
            <person name="Fu X."/>
            <person name="Pan Q."/>
            <person name="Wang Y."/>
            <person name="Lv Z."/>
            <person name="Lu X."/>
            <person name="Zhang F."/>
            <person name="Jiang W."/>
            <person name="Ma Y."/>
            <person name="Chen M."/>
            <person name="Hao X."/>
            <person name="Li L."/>
            <person name="Tang Y."/>
            <person name="Lv G."/>
            <person name="Zhou Y."/>
            <person name="Sun X."/>
            <person name="Brodelius P.E."/>
            <person name="Rose J.K.C."/>
            <person name="Tang K."/>
        </authorList>
    </citation>
    <scope>NUCLEOTIDE SEQUENCE [LARGE SCALE GENOMIC DNA]</scope>
    <source>
        <strain evidence="6">cv. Huhao1</strain>
        <tissue evidence="5">Leaf</tissue>
    </source>
</reference>
<dbReference type="InterPro" id="IPR001128">
    <property type="entry name" value="Cyt_P450"/>
</dbReference>
<dbReference type="AlphaFoldDB" id="A0A2U1MPN2"/>
<evidence type="ECO:0000256" key="4">
    <source>
        <dbReference type="SAM" id="Phobius"/>
    </source>
</evidence>
<evidence type="ECO:0000313" key="6">
    <source>
        <dbReference type="Proteomes" id="UP000245207"/>
    </source>
</evidence>
<comment type="caution">
    <text evidence="5">The sequence shown here is derived from an EMBL/GenBank/DDBJ whole genome shotgun (WGS) entry which is preliminary data.</text>
</comment>
<evidence type="ECO:0000313" key="5">
    <source>
        <dbReference type="EMBL" id="PWA63225.1"/>
    </source>
</evidence>
<comment type="similarity">
    <text evidence="1">Belongs to the cytochrome P450 family.</text>
</comment>
<dbReference type="GO" id="GO:0020037">
    <property type="term" value="F:heme binding"/>
    <property type="evidence" value="ECO:0007669"/>
    <property type="project" value="InterPro"/>
</dbReference>
<dbReference type="OrthoDB" id="1728466at2759"/>
<proteinExistence type="inferred from homology"/>
<keyword evidence="4" id="KW-1133">Transmembrane helix</keyword>
<dbReference type="InterPro" id="IPR036396">
    <property type="entry name" value="Cyt_P450_sf"/>
</dbReference>
<dbReference type="GO" id="GO:0016705">
    <property type="term" value="F:oxidoreductase activity, acting on paired donors, with incorporation or reduction of molecular oxygen"/>
    <property type="evidence" value="ECO:0007669"/>
    <property type="project" value="InterPro"/>
</dbReference>
<dbReference type="GO" id="GO:0005506">
    <property type="term" value="F:iron ion binding"/>
    <property type="evidence" value="ECO:0007669"/>
    <property type="project" value="InterPro"/>
</dbReference>
<dbReference type="Pfam" id="PF00067">
    <property type="entry name" value="p450"/>
    <property type="match status" value="1"/>
</dbReference>
<accession>A0A2U1MPN2</accession>
<keyword evidence="4" id="KW-0472">Membrane</keyword>
<dbReference type="STRING" id="35608.A0A2U1MPN2"/>
<name>A0A2U1MPN2_ARTAN</name>
<evidence type="ECO:0000256" key="2">
    <source>
        <dbReference type="ARBA" id="ARBA00022723"/>
    </source>
</evidence>
<dbReference type="PANTHER" id="PTHR47950:SF48">
    <property type="entry name" value="CYTOCHROME P450 FAMILY PROTEIN, EXPRESSED"/>
    <property type="match status" value="1"/>
</dbReference>
<keyword evidence="4" id="KW-0812">Transmembrane</keyword>
<dbReference type="PANTHER" id="PTHR47950">
    <property type="entry name" value="CYTOCHROME P450, FAMILY 76, SUBFAMILY C, POLYPEPTIDE 5-RELATED"/>
    <property type="match status" value="1"/>
</dbReference>
<dbReference type="Proteomes" id="UP000245207">
    <property type="component" value="Unassembled WGS sequence"/>
</dbReference>
<organism evidence="5 6">
    <name type="scientific">Artemisia annua</name>
    <name type="common">Sweet wormwood</name>
    <dbReference type="NCBI Taxonomy" id="35608"/>
    <lineage>
        <taxon>Eukaryota</taxon>
        <taxon>Viridiplantae</taxon>
        <taxon>Streptophyta</taxon>
        <taxon>Embryophyta</taxon>
        <taxon>Tracheophyta</taxon>
        <taxon>Spermatophyta</taxon>
        <taxon>Magnoliopsida</taxon>
        <taxon>eudicotyledons</taxon>
        <taxon>Gunneridae</taxon>
        <taxon>Pentapetalae</taxon>
        <taxon>asterids</taxon>
        <taxon>campanulids</taxon>
        <taxon>Asterales</taxon>
        <taxon>Asteraceae</taxon>
        <taxon>Asteroideae</taxon>
        <taxon>Anthemideae</taxon>
        <taxon>Artemisiinae</taxon>
        <taxon>Artemisia</taxon>
    </lineage>
</organism>
<sequence>MDYVTFFFVLCILTFLYVITINSSRRKSCNTARLPPGSYPLPVIGNIFELGKEPHNSLASLSKTYGPLMSLKLGSIITIVVSSPKIAKEILLHHDLSFSSRSIPDAGRMINHHLFSMVWLPVGDKWRRLRRISKEHLFSLQQLDAGKLPRSEKIKKLLDHVHECSINNKPINIGRAAFTTSLNVLSNFIFSTDMARYESFESQEFEDAICALADIVGKPNLADFFPLLKQFDPQGLIRKGNVYAVKLMNILGSIVDERVQVRAKSSVGLSSTSHDVLDLLLDLNLKNESELSRNDILHMLLVISMFFLSLP</sequence>
<feature type="transmembrane region" description="Helical" evidence="4">
    <location>
        <begin position="6"/>
        <end position="24"/>
    </location>
</feature>
<gene>
    <name evidence="5" type="ORF">CTI12_AA354920</name>
</gene>
<keyword evidence="3" id="KW-0408">Iron</keyword>
<dbReference type="GO" id="GO:0004497">
    <property type="term" value="F:monooxygenase activity"/>
    <property type="evidence" value="ECO:0007669"/>
    <property type="project" value="InterPro"/>
</dbReference>
<dbReference type="Gene3D" id="1.10.630.10">
    <property type="entry name" value="Cytochrome P450"/>
    <property type="match status" value="1"/>
</dbReference>
<dbReference type="EMBL" id="PKPP01004685">
    <property type="protein sequence ID" value="PWA63225.1"/>
    <property type="molecule type" value="Genomic_DNA"/>
</dbReference>
<evidence type="ECO:0000256" key="3">
    <source>
        <dbReference type="ARBA" id="ARBA00023004"/>
    </source>
</evidence>
<keyword evidence="6" id="KW-1185">Reference proteome</keyword>
<dbReference type="SUPFAM" id="SSF48264">
    <property type="entry name" value="Cytochrome P450"/>
    <property type="match status" value="1"/>
</dbReference>
<keyword evidence="2" id="KW-0479">Metal-binding</keyword>